<dbReference type="EMBL" id="LR031358">
    <property type="protein sequence ID" value="VDB96981.1"/>
    <property type="molecule type" value="Genomic_DNA"/>
</dbReference>
<name>A0AAQ2UQD0_OENOE</name>
<feature type="region of interest" description="Disordered" evidence="1">
    <location>
        <begin position="1"/>
        <end position="39"/>
    </location>
</feature>
<dbReference type="AlphaFoldDB" id="A0AAQ2UQD0"/>
<protein>
    <submittedName>
        <fullName evidence="2">Uncharacterized protein</fullName>
    </submittedName>
</protein>
<accession>A0AAQ2UQD0</accession>
<organism evidence="2 3">
    <name type="scientific">Oenococcus oeni</name>
    <name type="common">Leuconostoc oenos</name>
    <dbReference type="NCBI Taxonomy" id="1247"/>
    <lineage>
        <taxon>Bacteria</taxon>
        <taxon>Bacillati</taxon>
        <taxon>Bacillota</taxon>
        <taxon>Bacilli</taxon>
        <taxon>Lactobacillales</taxon>
        <taxon>Lactobacillaceae</taxon>
        <taxon>Oenococcus</taxon>
    </lineage>
</organism>
<proteinExistence type="predicted"/>
<feature type="compositionally biased region" description="Basic and acidic residues" evidence="1">
    <location>
        <begin position="1"/>
        <end position="20"/>
    </location>
</feature>
<evidence type="ECO:0000313" key="3">
    <source>
        <dbReference type="Proteomes" id="UP000294726"/>
    </source>
</evidence>
<evidence type="ECO:0000256" key="1">
    <source>
        <dbReference type="SAM" id="MobiDB-lite"/>
    </source>
</evidence>
<reference evidence="2 3" key="1">
    <citation type="submission" date="2018-08" db="EMBL/GenBank/DDBJ databases">
        <authorList>
            <person name="Lorentzen P. G. S. M."/>
        </authorList>
    </citation>
    <scope>NUCLEOTIDE SEQUENCE [LARGE SCALE GENOMIC DNA]</scope>
    <source>
        <strain evidence="2 3">CRBO_1381</strain>
    </source>
</reference>
<gene>
    <name evidence="2" type="ORF">OENI_0076</name>
</gene>
<sequence>MADKKDEQEKVNKKDEEAKNTKKPPVKVNEVERKQKKQD</sequence>
<evidence type="ECO:0000313" key="2">
    <source>
        <dbReference type="EMBL" id="VDB96981.1"/>
    </source>
</evidence>
<feature type="compositionally biased region" description="Basic and acidic residues" evidence="1">
    <location>
        <begin position="29"/>
        <end position="39"/>
    </location>
</feature>
<dbReference type="Proteomes" id="UP000294726">
    <property type="component" value="Chromosome"/>
</dbReference>